<reference evidence="1" key="2">
    <citation type="journal article" date="2015" name="Data Brief">
        <title>Shoot transcriptome of the giant reed, Arundo donax.</title>
        <authorList>
            <person name="Barrero R.A."/>
            <person name="Guerrero F.D."/>
            <person name="Moolhuijzen P."/>
            <person name="Goolsby J.A."/>
            <person name="Tidwell J."/>
            <person name="Bellgard S.E."/>
            <person name="Bellgard M.I."/>
        </authorList>
    </citation>
    <scope>NUCLEOTIDE SEQUENCE</scope>
    <source>
        <tissue evidence="1">Shoot tissue taken approximately 20 cm above the soil surface</tissue>
    </source>
</reference>
<proteinExistence type="predicted"/>
<organism evidence="1">
    <name type="scientific">Arundo donax</name>
    <name type="common">Giant reed</name>
    <name type="synonym">Donax arundinaceus</name>
    <dbReference type="NCBI Taxonomy" id="35708"/>
    <lineage>
        <taxon>Eukaryota</taxon>
        <taxon>Viridiplantae</taxon>
        <taxon>Streptophyta</taxon>
        <taxon>Embryophyta</taxon>
        <taxon>Tracheophyta</taxon>
        <taxon>Spermatophyta</taxon>
        <taxon>Magnoliopsida</taxon>
        <taxon>Liliopsida</taxon>
        <taxon>Poales</taxon>
        <taxon>Poaceae</taxon>
        <taxon>PACMAD clade</taxon>
        <taxon>Arundinoideae</taxon>
        <taxon>Arundineae</taxon>
        <taxon>Arundo</taxon>
    </lineage>
</organism>
<evidence type="ECO:0000313" key="1">
    <source>
        <dbReference type="EMBL" id="JAD98267.1"/>
    </source>
</evidence>
<name>A0A0A9EQG2_ARUDO</name>
<protein>
    <submittedName>
        <fullName evidence="1">Uncharacterized protein</fullName>
    </submittedName>
</protein>
<dbReference type="EMBL" id="GBRH01199628">
    <property type="protein sequence ID" value="JAD98267.1"/>
    <property type="molecule type" value="Transcribed_RNA"/>
</dbReference>
<sequence length="12" mass="1423">MDSKNKEGARTW</sequence>
<reference evidence="1" key="1">
    <citation type="submission" date="2014-09" db="EMBL/GenBank/DDBJ databases">
        <authorList>
            <person name="Magalhaes I.L.F."/>
            <person name="Oliveira U."/>
            <person name="Santos F.R."/>
            <person name="Vidigal T.H.D.A."/>
            <person name="Brescovit A.D."/>
            <person name="Santos A.J."/>
        </authorList>
    </citation>
    <scope>NUCLEOTIDE SEQUENCE</scope>
    <source>
        <tissue evidence="1">Shoot tissue taken approximately 20 cm above the soil surface</tissue>
    </source>
</reference>
<accession>A0A0A9EQG2</accession>